<organism evidence="1 2">
    <name type="scientific">Lentibacillus juripiscarius</name>
    <dbReference type="NCBI Taxonomy" id="257446"/>
    <lineage>
        <taxon>Bacteria</taxon>
        <taxon>Bacillati</taxon>
        <taxon>Bacillota</taxon>
        <taxon>Bacilli</taxon>
        <taxon>Bacillales</taxon>
        <taxon>Bacillaceae</taxon>
        <taxon>Lentibacillus</taxon>
    </lineage>
</organism>
<dbReference type="InterPro" id="IPR053028">
    <property type="entry name" value="Spo0E-like_phosphatase"/>
</dbReference>
<dbReference type="InterPro" id="IPR037208">
    <property type="entry name" value="Spo0E-like_sf"/>
</dbReference>
<evidence type="ECO:0000313" key="1">
    <source>
        <dbReference type="EMBL" id="MFD2759906.1"/>
    </source>
</evidence>
<keyword evidence="2" id="KW-1185">Reference proteome</keyword>
<accession>A0ABW5V375</accession>
<dbReference type="Proteomes" id="UP001597502">
    <property type="component" value="Unassembled WGS sequence"/>
</dbReference>
<dbReference type="InterPro" id="IPR018540">
    <property type="entry name" value="Spo0E-like"/>
</dbReference>
<gene>
    <name evidence="1" type="ORF">ACFSUO_02775</name>
</gene>
<sequence length="49" mass="5691">MDKNSILLKKIEQCRKEMLNMSSQYGLTSQAVIQSSQRLDELLNQYQNA</sequence>
<dbReference type="SUPFAM" id="SSF140500">
    <property type="entry name" value="BAS1536-like"/>
    <property type="match status" value="1"/>
</dbReference>
<comment type="caution">
    <text evidence="1">The sequence shown here is derived from an EMBL/GenBank/DDBJ whole genome shotgun (WGS) entry which is preliminary data.</text>
</comment>
<dbReference type="InterPro" id="IPR036638">
    <property type="entry name" value="HLH_DNA-bd_sf"/>
</dbReference>
<name>A0ABW5V375_9BACI</name>
<dbReference type="PANTHER" id="PTHR41263:SF1">
    <property type="entry name" value="ASPARTYL-PHOSPHATE PHOSPHATASE YISI"/>
    <property type="match status" value="1"/>
</dbReference>
<dbReference type="EMBL" id="JBHUNA010000005">
    <property type="protein sequence ID" value="MFD2759906.1"/>
    <property type="molecule type" value="Genomic_DNA"/>
</dbReference>
<protein>
    <submittedName>
        <fullName evidence="1">Aspartyl-phosphate phosphatase Spo0E family protein</fullName>
    </submittedName>
</protein>
<reference evidence="2" key="1">
    <citation type="journal article" date="2019" name="Int. J. Syst. Evol. Microbiol.">
        <title>The Global Catalogue of Microorganisms (GCM) 10K type strain sequencing project: providing services to taxonomists for standard genome sequencing and annotation.</title>
        <authorList>
            <consortium name="The Broad Institute Genomics Platform"/>
            <consortium name="The Broad Institute Genome Sequencing Center for Infectious Disease"/>
            <person name="Wu L."/>
            <person name="Ma J."/>
        </authorList>
    </citation>
    <scope>NUCLEOTIDE SEQUENCE [LARGE SCALE GENOMIC DNA]</scope>
    <source>
        <strain evidence="2">TISTR 1535</strain>
    </source>
</reference>
<dbReference type="PANTHER" id="PTHR41263">
    <property type="entry name" value="ASPARTYL-PHOSPHATE PHOSPHATASE YISI"/>
    <property type="match status" value="1"/>
</dbReference>
<proteinExistence type="predicted"/>
<dbReference type="RefSeq" id="WP_382390860.1">
    <property type="nucleotide sequence ID" value="NZ_JBHUNA010000005.1"/>
</dbReference>
<dbReference type="Pfam" id="PF09388">
    <property type="entry name" value="SpoOE-like"/>
    <property type="match status" value="1"/>
</dbReference>
<evidence type="ECO:0000313" key="2">
    <source>
        <dbReference type="Proteomes" id="UP001597502"/>
    </source>
</evidence>
<dbReference type="Gene3D" id="4.10.280.10">
    <property type="entry name" value="Helix-loop-helix DNA-binding domain"/>
    <property type="match status" value="1"/>
</dbReference>